<dbReference type="FunFam" id="3.30.1410.10:FF:000001">
    <property type="entry name" value="GTP cyclohydrolase 1 feedback regulatory protein"/>
    <property type="match status" value="1"/>
</dbReference>
<evidence type="ECO:0000256" key="3">
    <source>
        <dbReference type="ARBA" id="ARBA00007605"/>
    </source>
</evidence>
<evidence type="ECO:0000313" key="10">
    <source>
        <dbReference type="Proteomes" id="UP000481153"/>
    </source>
</evidence>
<evidence type="ECO:0000256" key="8">
    <source>
        <dbReference type="ARBA" id="ARBA00032599"/>
    </source>
</evidence>
<keyword evidence="7" id="KW-0539">Nucleus</keyword>
<evidence type="ECO:0000256" key="1">
    <source>
        <dbReference type="ARBA" id="ARBA00004126"/>
    </source>
</evidence>
<dbReference type="InterPro" id="IPR009112">
    <property type="entry name" value="GTP_CycHdrlase_I_reg"/>
</dbReference>
<dbReference type="PANTHER" id="PTHR16852">
    <property type="entry name" value="GTP CYCLOHYDROLASE 1 FEEDBACK REGULATORY PROTEIN"/>
    <property type="match status" value="1"/>
</dbReference>
<comment type="subcellular location">
    <subcellularLocation>
        <location evidence="2">Cytoplasm</location>
        <location evidence="2">Cytosol</location>
    </subcellularLocation>
    <subcellularLocation>
        <location evidence="1">Nucleus membrane</location>
    </subcellularLocation>
</comment>
<organism evidence="9 10">
    <name type="scientific">Aphanomyces euteiches</name>
    <dbReference type="NCBI Taxonomy" id="100861"/>
    <lineage>
        <taxon>Eukaryota</taxon>
        <taxon>Sar</taxon>
        <taxon>Stramenopiles</taxon>
        <taxon>Oomycota</taxon>
        <taxon>Saprolegniomycetes</taxon>
        <taxon>Saprolegniales</taxon>
        <taxon>Verrucalvaceae</taxon>
        <taxon>Aphanomyces</taxon>
    </lineage>
</organism>
<proteinExistence type="inferred from homology"/>
<evidence type="ECO:0000256" key="4">
    <source>
        <dbReference type="ARBA" id="ARBA00020099"/>
    </source>
</evidence>
<dbReference type="AlphaFoldDB" id="A0A6G0W555"/>
<dbReference type="GO" id="GO:0009890">
    <property type="term" value="P:negative regulation of biosynthetic process"/>
    <property type="evidence" value="ECO:0007669"/>
    <property type="project" value="InterPro"/>
</dbReference>
<comment type="similarity">
    <text evidence="3">Belongs to the GFRP family.</text>
</comment>
<dbReference type="GO" id="GO:0044549">
    <property type="term" value="F:GTP cyclohydrolase binding"/>
    <property type="evidence" value="ECO:0007669"/>
    <property type="project" value="TreeGrafter"/>
</dbReference>
<dbReference type="Pfam" id="PF06399">
    <property type="entry name" value="GFRP"/>
    <property type="match status" value="1"/>
</dbReference>
<gene>
    <name evidence="9" type="ORF">Ae201684_018605</name>
</gene>
<dbReference type="GO" id="GO:0031965">
    <property type="term" value="C:nuclear membrane"/>
    <property type="evidence" value="ECO:0007669"/>
    <property type="project" value="UniProtKB-SubCell"/>
</dbReference>
<evidence type="ECO:0000256" key="6">
    <source>
        <dbReference type="ARBA" id="ARBA00023136"/>
    </source>
</evidence>
<sequence>MSSFVLVSCEVTVSNGPTVVGDEASDETLMESLGAKLVQAKCQSYKHYVTPRAPRLVMEDLDQMGYQLVGTSGIGQTLVWTFKR</sequence>
<dbReference type="Gene3D" id="3.30.1410.10">
    <property type="entry name" value="GTP cyclohydrolase I feedback regulatory protein GFRP"/>
    <property type="match status" value="1"/>
</dbReference>
<protein>
    <recommendedName>
        <fullName evidence="4">GTP cyclohydrolase 1 feedback regulatory protein</fullName>
    </recommendedName>
    <alternativeName>
        <fullName evidence="8">GTP cyclohydrolase I feedback regulatory protein</fullName>
    </alternativeName>
</protein>
<name>A0A6G0W555_9STRA</name>
<dbReference type="Proteomes" id="UP000481153">
    <property type="component" value="Unassembled WGS sequence"/>
</dbReference>
<dbReference type="GO" id="GO:0005829">
    <property type="term" value="C:cytosol"/>
    <property type="evidence" value="ECO:0007669"/>
    <property type="project" value="UniProtKB-SubCell"/>
</dbReference>
<dbReference type="InterPro" id="IPR036717">
    <property type="entry name" value="GFRP_sf"/>
</dbReference>
<dbReference type="EMBL" id="VJMJ01000343">
    <property type="protein sequence ID" value="KAF0722223.1"/>
    <property type="molecule type" value="Genomic_DNA"/>
</dbReference>
<dbReference type="PANTHER" id="PTHR16852:SF2">
    <property type="entry name" value="GTP CYCLOHYDROLASE 1 FEEDBACK REGULATORY PROTEIN"/>
    <property type="match status" value="1"/>
</dbReference>
<evidence type="ECO:0000256" key="7">
    <source>
        <dbReference type="ARBA" id="ARBA00023242"/>
    </source>
</evidence>
<dbReference type="VEuPathDB" id="FungiDB:AeMF1_013640"/>
<keyword evidence="10" id="KW-1185">Reference proteome</keyword>
<keyword evidence="6" id="KW-0472">Membrane</keyword>
<accession>A0A6G0W555</accession>
<evidence type="ECO:0000313" key="9">
    <source>
        <dbReference type="EMBL" id="KAF0722223.1"/>
    </source>
</evidence>
<dbReference type="SUPFAM" id="SSF69761">
    <property type="entry name" value="GTP cyclohydrolase I feedback regulatory protein, GFRP"/>
    <property type="match status" value="1"/>
</dbReference>
<comment type="caution">
    <text evidence="9">The sequence shown here is derived from an EMBL/GenBank/DDBJ whole genome shotgun (WGS) entry which is preliminary data.</text>
</comment>
<evidence type="ECO:0000256" key="2">
    <source>
        <dbReference type="ARBA" id="ARBA00004514"/>
    </source>
</evidence>
<evidence type="ECO:0000256" key="5">
    <source>
        <dbReference type="ARBA" id="ARBA00022490"/>
    </source>
</evidence>
<reference evidence="9 10" key="1">
    <citation type="submission" date="2019-07" db="EMBL/GenBank/DDBJ databases">
        <title>Genomics analysis of Aphanomyces spp. identifies a new class of oomycete effector associated with host adaptation.</title>
        <authorList>
            <person name="Gaulin E."/>
        </authorList>
    </citation>
    <scope>NUCLEOTIDE SEQUENCE [LARGE SCALE GENOMIC DNA]</scope>
    <source>
        <strain evidence="9 10">ATCC 201684</strain>
    </source>
</reference>
<keyword evidence="5" id="KW-0963">Cytoplasm</keyword>